<evidence type="ECO:0000256" key="1">
    <source>
        <dbReference type="ARBA" id="ARBA00012528"/>
    </source>
</evidence>
<dbReference type="Gene3D" id="2.130.10.10">
    <property type="entry name" value="YVTN repeat-like/Quinoprotein amine dehydrogenase"/>
    <property type="match status" value="3"/>
</dbReference>
<gene>
    <name evidence="6" type="ORF">SNE35_14190</name>
</gene>
<feature type="domain" description="GGDEF" evidence="5">
    <location>
        <begin position="853"/>
        <end position="990"/>
    </location>
</feature>
<dbReference type="InterPro" id="IPR000160">
    <property type="entry name" value="GGDEF_dom"/>
</dbReference>
<reference evidence="6 7" key="1">
    <citation type="submission" date="2023-11" db="EMBL/GenBank/DDBJ databases">
        <title>Paucibacter sp. nov., isolated from fresh soil in Korea.</title>
        <authorList>
            <person name="Le N.T.T."/>
        </authorList>
    </citation>
    <scope>NUCLEOTIDE SEQUENCE [LARGE SCALE GENOMIC DNA]</scope>
    <source>
        <strain evidence="6 7">R3-3</strain>
    </source>
</reference>
<evidence type="ECO:0000313" key="7">
    <source>
        <dbReference type="Proteomes" id="UP001285263"/>
    </source>
</evidence>
<dbReference type="InterPro" id="IPR029787">
    <property type="entry name" value="Nucleotide_cyclase"/>
</dbReference>
<dbReference type="CDD" id="cd01949">
    <property type="entry name" value="GGDEF"/>
    <property type="match status" value="1"/>
</dbReference>
<name>A0ABU5DHB2_9BURK</name>
<keyword evidence="3" id="KW-0472">Membrane</keyword>
<keyword evidence="4" id="KW-0732">Signal</keyword>
<dbReference type="Gene3D" id="3.30.70.270">
    <property type="match status" value="1"/>
</dbReference>
<dbReference type="InterPro" id="IPR013783">
    <property type="entry name" value="Ig-like_fold"/>
</dbReference>
<dbReference type="RefSeq" id="WP_320423564.1">
    <property type="nucleotide sequence ID" value="NZ_JAXCLA010000004.1"/>
</dbReference>
<dbReference type="SUPFAM" id="SSF55073">
    <property type="entry name" value="Nucleotide cyclase"/>
    <property type="match status" value="1"/>
</dbReference>
<feature type="signal peptide" evidence="4">
    <location>
        <begin position="1"/>
        <end position="29"/>
    </location>
</feature>
<dbReference type="Gene3D" id="2.60.40.10">
    <property type="entry name" value="Immunoglobulins"/>
    <property type="match status" value="1"/>
</dbReference>
<dbReference type="InterPro" id="IPR015943">
    <property type="entry name" value="WD40/YVTN_repeat-like_dom_sf"/>
</dbReference>
<dbReference type="Pfam" id="PF07494">
    <property type="entry name" value="Reg_prop"/>
    <property type="match status" value="7"/>
</dbReference>
<dbReference type="EMBL" id="JAXCLA010000004">
    <property type="protein sequence ID" value="MDY0745667.1"/>
    <property type="molecule type" value="Genomic_DNA"/>
</dbReference>
<feature type="transmembrane region" description="Helical" evidence="3">
    <location>
        <begin position="769"/>
        <end position="789"/>
    </location>
</feature>
<evidence type="ECO:0000256" key="2">
    <source>
        <dbReference type="ARBA" id="ARBA00034247"/>
    </source>
</evidence>
<comment type="caution">
    <text evidence="6">The sequence shown here is derived from an EMBL/GenBank/DDBJ whole genome shotgun (WGS) entry which is preliminary data.</text>
</comment>
<dbReference type="PROSITE" id="PS50887">
    <property type="entry name" value="GGDEF"/>
    <property type="match status" value="1"/>
</dbReference>
<comment type="catalytic activity">
    <reaction evidence="2">
        <text>2 GTP = 3',3'-c-di-GMP + 2 diphosphate</text>
        <dbReference type="Rhea" id="RHEA:24898"/>
        <dbReference type="ChEBI" id="CHEBI:33019"/>
        <dbReference type="ChEBI" id="CHEBI:37565"/>
        <dbReference type="ChEBI" id="CHEBI:58805"/>
        <dbReference type="EC" id="2.7.7.65"/>
    </reaction>
</comment>
<evidence type="ECO:0000313" key="6">
    <source>
        <dbReference type="EMBL" id="MDY0745667.1"/>
    </source>
</evidence>
<dbReference type="PANTHER" id="PTHR45138:SF9">
    <property type="entry name" value="DIGUANYLATE CYCLASE DGCM-RELATED"/>
    <property type="match status" value="1"/>
</dbReference>
<dbReference type="EC" id="2.7.7.65" evidence="1"/>
<dbReference type="InterPro" id="IPR011110">
    <property type="entry name" value="Reg_prop"/>
</dbReference>
<dbReference type="Pfam" id="PF07495">
    <property type="entry name" value="Y_Y_Y"/>
    <property type="match status" value="1"/>
</dbReference>
<dbReference type="Pfam" id="PF00990">
    <property type="entry name" value="GGDEF"/>
    <property type="match status" value="1"/>
</dbReference>
<keyword evidence="3" id="KW-0812">Transmembrane</keyword>
<protein>
    <recommendedName>
        <fullName evidence="1">diguanylate cyclase</fullName>
        <ecNumber evidence="1">2.7.7.65</ecNumber>
    </recommendedName>
</protein>
<keyword evidence="3" id="KW-1133">Transmembrane helix</keyword>
<sequence>MNRLLLILRWLSLGFLALMSALAVVPARAADAPPLDDPTHFLSQYKIDLWQTEQGLPLNTVQTLLQTRDGKLWVGTAGGLARFDGVRFKTFSGTEAPFMASEPVFGLMQDRDGALWIGHSKGAAVYRDGRFETVITSEMTASRRVWAFAQAADGAIWMATEHGLLRWTKDATKLYQQADGLPTDRLRALAFDRKGVLWIATTNGLVSFADGHFKVLNPANGFPHLQVRSVLADPKGGVWAATAGGGLAHVDGDEIKVYGLAEGLPTDQLTALTLDARGDLWIGTWGSGVLRMRQDGDGVHFSSVSSPEGLAGSQIWSLQVDREGSVWVGTWVGGLNRLRNRAFVLIGSAEGLVHDNVRSVLVGRSNVMWVGTAGGGLNRIADGHITPLGRKEGLPTDEISSLHEDADGTLWIGTYTSGVVSLKPGQQGQIETFGVAEGLPGNEVRSVYRDSKGVLWVGTRSGLARFEGSGFVPVTAPGLPQEGISAILEDRSGTLWFGTTGQGLVQLRDGVFKTLTSKDGLVSNWIMALYEDKDSTLWIGTNGEGMNRLGKDGKIASIRTRDGLWDGLSQTILEDRQGYLWMTCNRGFYRVARADLDAFAQGRLEQVHSAGFGPGDALRSTTFAGGLQSAGAVDAAGRLWLPSSNGLVIVDPRHLPGLGTPPGVRIEDIVVDGASQAADAPVVLEPGTTALTIRYAATTLLLADRMRFHYRMKGPTRDWVDAGSSREVNFPELPHGRYQFEVEASTDGIRWQPAAPLSITVKPRFFQTIWFYCLAVIAFASLIAAGERWRTRRLLARQRDMERLVAQRTDELREANQHLSRLSFSDALTGLANRRRFNEALHDEWRRAHRQRKPLALVMADIDAFKRYNDLLGHLEGDRCLVEVAAVFAHAVRRAGDLAARYGGEEFVVLLPNVDYADALGVAEDLRAACEALAIPHPESPAGAVVTLSLGVACCVPGDGVAIESLISAADAALYRAKKEGRNRTVGDGPQAR</sequence>
<dbReference type="InterPro" id="IPR011123">
    <property type="entry name" value="Y_Y_Y"/>
</dbReference>
<dbReference type="NCBIfam" id="TIGR00254">
    <property type="entry name" value="GGDEF"/>
    <property type="match status" value="1"/>
</dbReference>
<dbReference type="Proteomes" id="UP001285263">
    <property type="component" value="Unassembled WGS sequence"/>
</dbReference>
<evidence type="ECO:0000256" key="3">
    <source>
        <dbReference type="SAM" id="Phobius"/>
    </source>
</evidence>
<proteinExistence type="predicted"/>
<accession>A0ABU5DHB2</accession>
<dbReference type="SUPFAM" id="SSF63829">
    <property type="entry name" value="Calcium-dependent phosphotriesterase"/>
    <property type="match status" value="3"/>
</dbReference>
<evidence type="ECO:0000259" key="5">
    <source>
        <dbReference type="PROSITE" id="PS50887"/>
    </source>
</evidence>
<dbReference type="InterPro" id="IPR043128">
    <property type="entry name" value="Rev_trsase/Diguanyl_cyclase"/>
</dbReference>
<keyword evidence="7" id="KW-1185">Reference proteome</keyword>
<evidence type="ECO:0000256" key="4">
    <source>
        <dbReference type="SAM" id="SignalP"/>
    </source>
</evidence>
<feature type="chain" id="PRO_5046708314" description="diguanylate cyclase" evidence="4">
    <location>
        <begin position="30"/>
        <end position="993"/>
    </location>
</feature>
<dbReference type="InterPro" id="IPR050469">
    <property type="entry name" value="Diguanylate_Cyclase"/>
</dbReference>
<organism evidence="6 7">
    <name type="scientific">Roseateles agri</name>
    <dbReference type="NCBI Taxonomy" id="3098619"/>
    <lineage>
        <taxon>Bacteria</taxon>
        <taxon>Pseudomonadati</taxon>
        <taxon>Pseudomonadota</taxon>
        <taxon>Betaproteobacteria</taxon>
        <taxon>Burkholderiales</taxon>
        <taxon>Sphaerotilaceae</taxon>
        <taxon>Roseateles</taxon>
    </lineage>
</organism>
<dbReference type="SMART" id="SM00267">
    <property type="entry name" value="GGDEF"/>
    <property type="match status" value="1"/>
</dbReference>
<dbReference type="PANTHER" id="PTHR45138">
    <property type="entry name" value="REGULATORY COMPONENTS OF SENSORY TRANSDUCTION SYSTEM"/>
    <property type="match status" value="1"/>
</dbReference>